<gene>
    <name evidence="4" type="ORF">I5677_17060</name>
</gene>
<feature type="domain" description="Transposase IS204/IS1001/IS1096/IS1165 zinc-finger" evidence="3">
    <location>
        <begin position="38"/>
        <end position="81"/>
    </location>
</feature>
<evidence type="ECO:0000259" key="2">
    <source>
        <dbReference type="Pfam" id="PF13542"/>
    </source>
</evidence>
<proteinExistence type="predicted"/>
<name>A0A8J7H6M1_9FIRM</name>
<dbReference type="RefSeq" id="WP_197662852.1">
    <property type="nucleotide sequence ID" value="NZ_JAEAGR010000036.1"/>
</dbReference>
<dbReference type="InterPro" id="IPR002560">
    <property type="entry name" value="Transposase_DDE"/>
</dbReference>
<dbReference type="Pfam" id="PF01610">
    <property type="entry name" value="DDE_Tnp_ISL3"/>
    <property type="match status" value="1"/>
</dbReference>
<dbReference type="PANTHER" id="PTHR33498">
    <property type="entry name" value="TRANSPOSASE FOR INSERTION SEQUENCE ELEMENT IS1557"/>
    <property type="match status" value="1"/>
</dbReference>
<dbReference type="AlphaFoldDB" id="A0A8J7H6M1"/>
<feature type="domain" description="Transposase IS204/IS1001/IS1096/IS1165 DDE" evidence="1">
    <location>
        <begin position="148"/>
        <end position="386"/>
    </location>
</feature>
<dbReference type="InterPro" id="IPR029261">
    <property type="entry name" value="Transposase_Znf"/>
</dbReference>
<organism evidence="4 5">
    <name type="scientific">Mobilitalea sibirica</name>
    <dbReference type="NCBI Taxonomy" id="1462919"/>
    <lineage>
        <taxon>Bacteria</taxon>
        <taxon>Bacillati</taxon>
        <taxon>Bacillota</taxon>
        <taxon>Clostridia</taxon>
        <taxon>Lachnospirales</taxon>
        <taxon>Lachnospiraceae</taxon>
        <taxon>Mobilitalea</taxon>
    </lineage>
</organism>
<sequence>MHSNCTNKLLNLEGVKIKNVCHSNTKITITLVTDPSEQICPVCGNFTSKVHDYRKQVIKDLPLQLKPVVLILRKRRYTCSCGKHFYEHYPWLPKYQHMTKRLAMYICHQLRQIVSYSYVASQTNVSSSTVSRVFDRLRYEKPNIPSVLSIDEFKGNAETGKYQCILVDGKKHRILDILPDRTQSHLSSYFRDIPRPQRNRVEFFILDMWEQYRDLAKAYFPNATLIVDKYHFVRQVTWAIENVRKRLQKTMPVSLRKYYKRSRSLILSRYHKLKGEKKKETDIMLHYNDDLRKSHLLKEWFYQICEETRYSVTRTEFWNWIKNAECSGIKEFEDCAKTYRNWSREILNAFKYGYTNGPTEGFNNKIKVLKRVSYGVKNFERFRNRILHTSS</sequence>
<feature type="domain" description="Transposase IS204/IS1001/IS1096/IS1165 helix-turn-helix" evidence="2">
    <location>
        <begin position="87"/>
        <end position="137"/>
    </location>
</feature>
<dbReference type="Pfam" id="PF13542">
    <property type="entry name" value="HTH_Tnp_ISL3"/>
    <property type="match status" value="1"/>
</dbReference>
<evidence type="ECO:0000259" key="1">
    <source>
        <dbReference type="Pfam" id="PF01610"/>
    </source>
</evidence>
<comment type="caution">
    <text evidence="4">The sequence shown here is derived from an EMBL/GenBank/DDBJ whole genome shotgun (WGS) entry which is preliminary data.</text>
</comment>
<keyword evidence="5" id="KW-1185">Reference proteome</keyword>
<evidence type="ECO:0000313" key="5">
    <source>
        <dbReference type="Proteomes" id="UP000623269"/>
    </source>
</evidence>
<accession>A0A8J7H6M1</accession>
<dbReference type="InterPro" id="IPR047951">
    <property type="entry name" value="Transpos_ISL3"/>
</dbReference>
<dbReference type="InterPro" id="IPR032877">
    <property type="entry name" value="Transposase_HTH"/>
</dbReference>
<evidence type="ECO:0000313" key="4">
    <source>
        <dbReference type="EMBL" id="MBH1942599.1"/>
    </source>
</evidence>
<protein>
    <submittedName>
        <fullName evidence="4">ISL3 family transposase</fullName>
    </submittedName>
</protein>
<reference evidence="4" key="1">
    <citation type="submission" date="2020-12" db="EMBL/GenBank/DDBJ databases">
        <title>M. sibirica DSM 26468T genome.</title>
        <authorList>
            <person name="Thieme N."/>
            <person name="Rettenmaier R."/>
            <person name="Zverlov V."/>
            <person name="Liebl W."/>
        </authorList>
    </citation>
    <scope>NUCLEOTIDE SEQUENCE</scope>
    <source>
        <strain evidence="4">DSM 26468</strain>
    </source>
</reference>
<dbReference type="PANTHER" id="PTHR33498:SF1">
    <property type="entry name" value="TRANSPOSASE FOR INSERTION SEQUENCE ELEMENT IS1557"/>
    <property type="match status" value="1"/>
</dbReference>
<dbReference type="NCBIfam" id="NF033550">
    <property type="entry name" value="transpos_ISL3"/>
    <property type="match status" value="1"/>
</dbReference>
<dbReference type="Proteomes" id="UP000623269">
    <property type="component" value="Unassembled WGS sequence"/>
</dbReference>
<evidence type="ECO:0000259" key="3">
    <source>
        <dbReference type="Pfam" id="PF14690"/>
    </source>
</evidence>
<dbReference type="EMBL" id="JAEAGR010000036">
    <property type="protein sequence ID" value="MBH1942599.1"/>
    <property type="molecule type" value="Genomic_DNA"/>
</dbReference>
<dbReference type="Pfam" id="PF14690">
    <property type="entry name" value="Zn_ribbon_ISL3"/>
    <property type="match status" value="1"/>
</dbReference>